<proteinExistence type="predicted"/>
<keyword evidence="4" id="KW-0460">Magnesium</keyword>
<dbReference type="SMART" id="SM00177">
    <property type="entry name" value="ARF"/>
    <property type="match status" value="1"/>
</dbReference>
<dbReference type="GO" id="GO:0003924">
    <property type="term" value="F:GTPase activity"/>
    <property type="evidence" value="ECO:0007669"/>
    <property type="project" value="InterPro"/>
</dbReference>
<keyword evidence="7" id="KW-1185">Reference proteome</keyword>
<feature type="region of interest" description="Disordered" evidence="5">
    <location>
        <begin position="31"/>
        <end position="82"/>
    </location>
</feature>
<sequence>MFGLKTAGVLGASAVLAGGVAYVIWNHVTAPRQEKPEARPREDREAGGGEEEEEKEERNEEEETVALVKAPQTAASHPEEPERTQVLVLGLGGSGKTSLLHCFSGSHLQQEAEPTRGFNAVSVSRDDLRLEFLEIGGAEDLRPFWGRYVSKALLLVFVVDSAEPRLFPDAKRHLHELLTFDPRLPLMVLANKQDLPGSCGITDLYDALSLSEVGDRKVFLIGAHVKKGEAELSAGVQDARDVIVQMVRDGK</sequence>
<evidence type="ECO:0000256" key="4">
    <source>
        <dbReference type="PIRSR" id="PIRSR606689-2"/>
    </source>
</evidence>
<organism evidence="6 7">
    <name type="scientific">Kryptolebias marmoratus</name>
    <name type="common">Mangrove killifish</name>
    <name type="synonym">Rivulus marmoratus</name>
    <dbReference type="NCBI Taxonomy" id="37003"/>
    <lineage>
        <taxon>Eukaryota</taxon>
        <taxon>Metazoa</taxon>
        <taxon>Chordata</taxon>
        <taxon>Craniata</taxon>
        <taxon>Vertebrata</taxon>
        <taxon>Euteleostomi</taxon>
        <taxon>Actinopterygii</taxon>
        <taxon>Neopterygii</taxon>
        <taxon>Teleostei</taxon>
        <taxon>Neoteleostei</taxon>
        <taxon>Acanthomorphata</taxon>
        <taxon>Ovalentaria</taxon>
        <taxon>Atherinomorphae</taxon>
        <taxon>Cyprinodontiformes</taxon>
        <taxon>Rivulidae</taxon>
        <taxon>Kryptolebias</taxon>
    </lineage>
</organism>
<feature type="compositionally biased region" description="Basic and acidic residues" evidence="5">
    <location>
        <begin position="32"/>
        <end position="47"/>
    </location>
</feature>
<evidence type="ECO:0000256" key="2">
    <source>
        <dbReference type="ARBA" id="ARBA00023134"/>
    </source>
</evidence>
<dbReference type="AlphaFoldDB" id="A0A3Q2ZMP2"/>
<dbReference type="Gene3D" id="3.40.50.300">
    <property type="entry name" value="P-loop containing nucleotide triphosphate hydrolases"/>
    <property type="match status" value="1"/>
</dbReference>
<dbReference type="CTD" id="132946"/>
<reference evidence="6" key="1">
    <citation type="submission" date="2025-08" db="UniProtKB">
        <authorList>
            <consortium name="Ensembl"/>
        </authorList>
    </citation>
    <scope>IDENTIFICATION</scope>
</reference>
<evidence type="ECO:0000256" key="3">
    <source>
        <dbReference type="PIRSR" id="PIRSR606689-1"/>
    </source>
</evidence>
<evidence type="ECO:0000256" key="1">
    <source>
        <dbReference type="ARBA" id="ARBA00022741"/>
    </source>
</evidence>
<dbReference type="GO" id="GO:0005525">
    <property type="term" value="F:GTP binding"/>
    <property type="evidence" value="ECO:0007669"/>
    <property type="project" value="UniProtKB-KW"/>
</dbReference>
<feature type="binding site" evidence="3">
    <location>
        <position position="137"/>
    </location>
    <ligand>
        <name>GTP</name>
        <dbReference type="ChEBI" id="CHEBI:37565"/>
    </ligand>
</feature>
<evidence type="ECO:0000313" key="7">
    <source>
        <dbReference type="Proteomes" id="UP000264800"/>
    </source>
</evidence>
<dbReference type="PANTHER" id="PTHR46724:SF2">
    <property type="entry name" value="ADP-RIBOSYLATION FACTOR-LIKE PROTEIN 9"/>
    <property type="match status" value="1"/>
</dbReference>
<dbReference type="Proteomes" id="UP000264800">
    <property type="component" value="Unplaced"/>
</dbReference>
<dbReference type="InterPro" id="IPR027417">
    <property type="entry name" value="P-loop_NTPase"/>
</dbReference>
<dbReference type="Pfam" id="PF00025">
    <property type="entry name" value="Arf"/>
    <property type="match status" value="1"/>
</dbReference>
<dbReference type="Ensembl" id="ENSKMAT00000005008.1">
    <property type="protein sequence ID" value="ENSKMAP00000004921.1"/>
    <property type="gene ID" value="ENSKMAG00000003749.1"/>
</dbReference>
<dbReference type="STRING" id="37003.ENSKMAP00000004921"/>
<dbReference type="InterPro" id="IPR053254">
    <property type="entry name" value="Arf-like_GTPase"/>
</dbReference>
<dbReference type="PANTHER" id="PTHR46724">
    <property type="entry name" value="ADP-RIBOSYLATION FACTOR-LIKE PROTEIN 9-RELATED"/>
    <property type="match status" value="1"/>
</dbReference>
<name>A0A3Q2ZMP2_KRYMA</name>
<evidence type="ECO:0000313" key="6">
    <source>
        <dbReference type="Ensembl" id="ENSKMAP00000004921.1"/>
    </source>
</evidence>
<dbReference type="KEGG" id="kmr:108243976"/>
<accession>A0A3Q2ZMP2</accession>
<keyword evidence="1 3" id="KW-0547">Nucleotide-binding</keyword>
<feature type="binding site" evidence="4">
    <location>
        <position position="115"/>
    </location>
    <ligand>
        <name>Mg(2+)</name>
        <dbReference type="ChEBI" id="CHEBI:18420"/>
    </ligand>
</feature>
<keyword evidence="2 3" id="KW-0342">GTP-binding</keyword>
<feature type="binding site" evidence="3">
    <location>
        <begin position="191"/>
        <end position="194"/>
    </location>
    <ligand>
        <name>GTP</name>
        <dbReference type="ChEBI" id="CHEBI:37565"/>
    </ligand>
</feature>
<dbReference type="OMA" id="FAHKQDL"/>
<dbReference type="OrthoDB" id="25466at2759"/>
<dbReference type="SMART" id="SM00178">
    <property type="entry name" value="SAR"/>
    <property type="match status" value="1"/>
</dbReference>
<dbReference type="SUPFAM" id="SSF52540">
    <property type="entry name" value="P-loop containing nucleoside triphosphate hydrolases"/>
    <property type="match status" value="1"/>
</dbReference>
<feature type="binding site" evidence="4">
    <location>
        <position position="97"/>
    </location>
    <ligand>
        <name>Mg(2+)</name>
        <dbReference type="ChEBI" id="CHEBI:18420"/>
    </ligand>
</feature>
<dbReference type="InterPro" id="IPR006689">
    <property type="entry name" value="Small_GTPase_ARF/SAR"/>
</dbReference>
<dbReference type="PROSITE" id="PS51417">
    <property type="entry name" value="ARF"/>
    <property type="match status" value="1"/>
</dbReference>
<protein>
    <submittedName>
        <fullName evidence="6">ADP-ribosylation factor-like 9</fullName>
    </submittedName>
</protein>
<reference evidence="6" key="2">
    <citation type="submission" date="2025-09" db="UniProtKB">
        <authorList>
            <consortium name="Ensembl"/>
        </authorList>
    </citation>
    <scope>IDENTIFICATION</scope>
</reference>
<evidence type="ECO:0000256" key="5">
    <source>
        <dbReference type="SAM" id="MobiDB-lite"/>
    </source>
</evidence>
<feature type="compositionally biased region" description="Acidic residues" evidence="5">
    <location>
        <begin position="48"/>
        <end position="64"/>
    </location>
</feature>
<dbReference type="GO" id="GO:0046872">
    <property type="term" value="F:metal ion binding"/>
    <property type="evidence" value="ECO:0007669"/>
    <property type="project" value="UniProtKB-KW"/>
</dbReference>
<dbReference type="GeneID" id="108243976"/>
<keyword evidence="4" id="KW-0479">Metal-binding</keyword>
<dbReference type="GeneTree" id="ENSGT00940000159397"/>
<feature type="binding site" evidence="3">
    <location>
        <begin position="90"/>
        <end position="97"/>
    </location>
    <ligand>
        <name>GTP</name>
        <dbReference type="ChEBI" id="CHEBI:37565"/>
    </ligand>
</feature>
<dbReference type="PRINTS" id="PR00328">
    <property type="entry name" value="SAR1GTPBP"/>
</dbReference>
<dbReference type="RefSeq" id="XP_017285264.1">
    <property type="nucleotide sequence ID" value="XM_017429775.3"/>
</dbReference>